<keyword evidence="4 9" id="KW-0732">Signal</keyword>
<feature type="domain" description="TGF-beta family profile" evidence="10">
    <location>
        <begin position="235"/>
        <end position="357"/>
    </location>
</feature>
<evidence type="ECO:0000256" key="7">
    <source>
        <dbReference type="ARBA" id="ARBA00023180"/>
    </source>
</evidence>
<evidence type="ECO:0000256" key="4">
    <source>
        <dbReference type="ARBA" id="ARBA00022729"/>
    </source>
</evidence>
<dbReference type="GO" id="GO:0008083">
    <property type="term" value="F:growth factor activity"/>
    <property type="evidence" value="ECO:0007669"/>
    <property type="project" value="UniProtKB-KW"/>
</dbReference>
<dbReference type="PROSITE" id="PS00250">
    <property type="entry name" value="TGF_BETA_1"/>
    <property type="match status" value="1"/>
</dbReference>
<dbReference type="Proteomes" id="UP000095282">
    <property type="component" value="Unplaced"/>
</dbReference>
<evidence type="ECO:0000313" key="12">
    <source>
        <dbReference type="WBParaSite" id="Csp11.Scaffold630.g16666.t1"/>
    </source>
</evidence>
<evidence type="ECO:0000256" key="8">
    <source>
        <dbReference type="RuleBase" id="RU000354"/>
    </source>
</evidence>
<keyword evidence="3" id="KW-0964">Secreted</keyword>
<dbReference type="Gene3D" id="2.10.90.10">
    <property type="entry name" value="Cystine-knot cytokines"/>
    <property type="match status" value="1"/>
</dbReference>
<dbReference type="SUPFAM" id="SSF57501">
    <property type="entry name" value="Cystine-knot cytokines"/>
    <property type="match status" value="1"/>
</dbReference>
<evidence type="ECO:0000256" key="9">
    <source>
        <dbReference type="SAM" id="SignalP"/>
    </source>
</evidence>
<comment type="subcellular location">
    <subcellularLocation>
        <location evidence="1">Secreted</location>
    </subcellularLocation>
</comment>
<dbReference type="InterPro" id="IPR015615">
    <property type="entry name" value="TGF-beta-rel"/>
</dbReference>
<proteinExistence type="inferred from homology"/>
<keyword evidence="11" id="KW-1185">Reference proteome</keyword>
<dbReference type="GO" id="GO:0005125">
    <property type="term" value="F:cytokine activity"/>
    <property type="evidence" value="ECO:0007669"/>
    <property type="project" value="TreeGrafter"/>
</dbReference>
<keyword evidence="6" id="KW-1015">Disulfide bond</keyword>
<dbReference type="CDD" id="cd19378">
    <property type="entry name" value="TGF_beta_DAF7"/>
    <property type="match status" value="1"/>
</dbReference>
<name>A0A1I7UJS0_9PELO</name>
<evidence type="ECO:0000256" key="6">
    <source>
        <dbReference type="ARBA" id="ARBA00023157"/>
    </source>
</evidence>
<dbReference type="WBParaSite" id="Csp11.Scaffold630.g16666.t1">
    <property type="protein sequence ID" value="Csp11.Scaffold630.g16666.t1"/>
    <property type="gene ID" value="Csp11.Scaffold630.g16666"/>
</dbReference>
<accession>A0A1I7UJS0</accession>
<dbReference type="PANTHER" id="PTHR11848">
    <property type="entry name" value="TGF-BETA FAMILY"/>
    <property type="match status" value="1"/>
</dbReference>
<feature type="signal peptide" evidence="9">
    <location>
        <begin position="1"/>
        <end position="16"/>
    </location>
</feature>
<dbReference type="InterPro" id="IPR029034">
    <property type="entry name" value="Cystine-knot_cytokine"/>
</dbReference>
<feature type="chain" id="PRO_5009308973" evidence="9">
    <location>
        <begin position="17"/>
        <end position="357"/>
    </location>
</feature>
<sequence length="357" mass="40361">MWFYILLAICFPYVLTSSGCPKNGICKEELERRATENYQRRMIEQVPDMAFSAEVLRNFDNSSRQMYQDWLEEYNEERPDLANDEEVKIDLIQGTDPSAGEDRSQLVAIFELKDELDNTHLVDANLLFATIVPASEQHKVQDVSVQIFEKNEDNSLGQLVVTGVFSIKGSQRVRVELPVKTVKNWFSSKSTISLFVSAIINGRNVAIHPQQTSSEGEVMILQLSTKHSGVVTVSRSRRSTATPVCTKENPSAGCCLYDLVIEFDKIGWDWIIAPPKYNAYVCRGDCRLNSHHFMNDFGHSKVMRSASRSMDEVSNSNVGFCCHPVDYDYIRLIYVNRNGRVSVANVNGMIARRCGCS</sequence>
<organism evidence="11 12">
    <name type="scientific">Caenorhabditis tropicalis</name>
    <dbReference type="NCBI Taxonomy" id="1561998"/>
    <lineage>
        <taxon>Eukaryota</taxon>
        <taxon>Metazoa</taxon>
        <taxon>Ecdysozoa</taxon>
        <taxon>Nematoda</taxon>
        <taxon>Chromadorea</taxon>
        <taxon>Rhabditida</taxon>
        <taxon>Rhabditina</taxon>
        <taxon>Rhabditomorpha</taxon>
        <taxon>Rhabditoidea</taxon>
        <taxon>Rhabditidae</taxon>
        <taxon>Peloderinae</taxon>
        <taxon>Caenorhabditis</taxon>
    </lineage>
</organism>
<keyword evidence="5 8" id="KW-0339">Growth factor</keyword>
<dbReference type="PROSITE" id="PS51362">
    <property type="entry name" value="TGF_BETA_2"/>
    <property type="match status" value="1"/>
</dbReference>
<evidence type="ECO:0000256" key="5">
    <source>
        <dbReference type="ARBA" id="ARBA00023030"/>
    </source>
</evidence>
<evidence type="ECO:0000256" key="2">
    <source>
        <dbReference type="ARBA" id="ARBA00006656"/>
    </source>
</evidence>
<comment type="similarity">
    <text evidence="2 8">Belongs to the TGF-beta family.</text>
</comment>
<evidence type="ECO:0000313" key="11">
    <source>
        <dbReference type="Proteomes" id="UP000095282"/>
    </source>
</evidence>
<dbReference type="FunFam" id="2.10.90.10:FF:000012">
    <property type="entry name" value="Growth/differentiation factor 9 (Predicted)"/>
    <property type="match status" value="1"/>
</dbReference>
<dbReference type="GO" id="GO:0005615">
    <property type="term" value="C:extracellular space"/>
    <property type="evidence" value="ECO:0007669"/>
    <property type="project" value="TreeGrafter"/>
</dbReference>
<evidence type="ECO:0000256" key="1">
    <source>
        <dbReference type="ARBA" id="ARBA00004613"/>
    </source>
</evidence>
<reference evidence="12" key="1">
    <citation type="submission" date="2016-11" db="UniProtKB">
        <authorList>
            <consortium name="WormBaseParasite"/>
        </authorList>
    </citation>
    <scope>IDENTIFICATION</scope>
</reference>
<dbReference type="InterPro" id="IPR001839">
    <property type="entry name" value="TGF-b_C"/>
</dbReference>
<dbReference type="SMART" id="SM00204">
    <property type="entry name" value="TGFB"/>
    <property type="match status" value="1"/>
</dbReference>
<evidence type="ECO:0000256" key="3">
    <source>
        <dbReference type="ARBA" id="ARBA00022525"/>
    </source>
</evidence>
<dbReference type="InterPro" id="IPR017948">
    <property type="entry name" value="TGFb_CS"/>
</dbReference>
<dbReference type="AlphaFoldDB" id="A0A1I7UJS0"/>
<dbReference type="eggNOG" id="KOG3900">
    <property type="taxonomic scope" value="Eukaryota"/>
</dbReference>
<dbReference type="PANTHER" id="PTHR11848:SF303">
    <property type="entry name" value="DAUER LARVA DEVELOPMENT REGULATORY GROWTH FACTOR DAF-7"/>
    <property type="match status" value="1"/>
</dbReference>
<evidence type="ECO:0000259" key="10">
    <source>
        <dbReference type="PROSITE" id="PS51362"/>
    </source>
</evidence>
<dbReference type="STRING" id="1561998.A0A1I7UJS0"/>
<dbReference type="Pfam" id="PF00019">
    <property type="entry name" value="TGF_beta"/>
    <property type="match status" value="1"/>
</dbReference>
<protein>
    <submittedName>
        <fullName evidence="12">TGF_BETA_2 domain-containing protein</fullName>
    </submittedName>
</protein>
<keyword evidence="7" id="KW-0325">Glycoprotein</keyword>